<evidence type="ECO:0000313" key="1">
    <source>
        <dbReference type="EMBL" id="KAJ8887154.1"/>
    </source>
</evidence>
<sequence>MVIQVEYSENYSLVSQDEVHSAHLPKFKSTNIHLLLVFAKVLYVPERDVQDTSLFLNKRWESVKEIPGIRNYHHFEIYYDEHILASFTHNSEKRKKKVKVKVKQSTPQEVWLQFEDVYSDSDTENDTNEQDGDRIDISQDQEIKRLVDPQCFIPVTFIIVTIHGEGPKHSLSHNCVAVYQTGIHIAVISCLPYGRSWSDVAQKSWKSRNVTDEDDQTDINIAQISSVLPTLNVKTIGSKLIYKYQNHIQL</sequence>
<evidence type="ECO:0000313" key="2">
    <source>
        <dbReference type="Proteomes" id="UP001159363"/>
    </source>
</evidence>
<proteinExistence type="predicted"/>
<protein>
    <submittedName>
        <fullName evidence="1">Uncharacterized protein</fullName>
    </submittedName>
</protein>
<accession>A0ABQ9HSS9</accession>
<reference evidence="1 2" key="1">
    <citation type="submission" date="2023-02" db="EMBL/GenBank/DDBJ databases">
        <title>LHISI_Scaffold_Assembly.</title>
        <authorList>
            <person name="Stuart O.P."/>
            <person name="Cleave R."/>
            <person name="Magrath M.J.L."/>
            <person name="Mikheyev A.S."/>
        </authorList>
    </citation>
    <scope>NUCLEOTIDE SEQUENCE [LARGE SCALE GENOMIC DNA]</scope>
    <source>
        <strain evidence="1">Daus_M_001</strain>
        <tissue evidence="1">Leg muscle</tissue>
    </source>
</reference>
<name>A0ABQ9HSS9_9NEOP</name>
<keyword evidence="2" id="KW-1185">Reference proteome</keyword>
<organism evidence="1 2">
    <name type="scientific">Dryococelus australis</name>
    <dbReference type="NCBI Taxonomy" id="614101"/>
    <lineage>
        <taxon>Eukaryota</taxon>
        <taxon>Metazoa</taxon>
        <taxon>Ecdysozoa</taxon>
        <taxon>Arthropoda</taxon>
        <taxon>Hexapoda</taxon>
        <taxon>Insecta</taxon>
        <taxon>Pterygota</taxon>
        <taxon>Neoptera</taxon>
        <taxon>Polyneoptera</taxon>
        <taxon>Phasmatodea</taxon>
        <taxon>Verophasmatodea</taxon>
        <taxon>Anareolatae</taxon>
        <taxon>Phasmatidae</taxon>
        <taxon>Eurycanthinae</taxon>
        <taxon>Dryococelus</taxon>
    </lineage>
</organism>
<dbReference type="EMBL" id="JARBHB010000004">
    <property type="protein sequence ID" value="KAJ8887154.1"/>
    <property type="molecule type" value="Genomic_DNA"/>
</dbReference>
<dbReference type="Proteomes" id="UP001159363">
    <property type="component" value="Chromosome X"/>
</dbReference>
<gene>
    <name evidence="1" type="ORF">PR048_013369</name>
</gene>
<comment type="caution">
    <text evidence="1">The sequence shown here is derived from an EMBL/GenBank/DDBJ whole genome shotgun (WGS) entry which is preliminary data.</text>
</comment>